<accession>A0A8H4N9G1</accession>
<dbReference type="Proteomes" id="UP000572817">
    <property type="component" value="Unassembled WGS sequence"/>
</dbReference>
<dbReference type="AlphaFoldDB" id="A0A8H4N9G1"/>
<evidence type="ECO:0000256" key="2">
    <source>
        <dbReference type="ARBA" id="ARBA00022692"/>
    </source>
</evidence>
<feature type="transmembrane region" description="Helical" evidence="6">
    <location>
        <begin position="106"/>
        <end position="128"/>
    </location>
</feature>
<dbReference type="InterPro" id="IPR049326">
    <property type="entry name" value="Rhodopsin_dom_fungi"/>
</dbReference>
<dbReference type="PANTHER" id="PTHR33048">
    <property type="entry name" value="PTH11-LIKE INTEGRAL MEMBRANE PROTEIN (AFU_ORTHOLOGUE AFUA_5G11245)"/>
    <property type="match status" value="1"/>
</dbReference>
<organism evidence="8 9">
    <name type="scientific">Botryosphaeria dothidea</name>
    <dbReference type="NCBI Taxonomy" id="55169"/>
    <lineage>
        <taxon>Eukaryota</taxon>
        <taxon>Fungi</taxon>
        <taxon>Dikarya</taxon>
        <taxon>Ascomycota</taxon>
        <taxon>Pezizomycotina</taxon>
        <taxon>Dothideomycetes</taxon>
        <taxon>Dothideomycetes incertae sedis</taxon>
        <taxon>Botryosphaeriales</taxon>
        <taxon>Botryosphaeriaceae</taxon>
        <taxon>Botryosphaeria</taxon>
    </lineage>
</organism>
<feature type="transmembrane region" description="Helical" evidence="6">
    <location>
        <begin position="272"/>
        <end position="294"/>
    </location>
</feature>
<evidence type="ECO:0000256" key="1">
    <source>
        <dbReference type="ARBA" id="ARBA00004141"/>
    </source>
</evidence>
<feature type="transmembrane region" description="Helical" evidence="6">
    <location>
        <begin position="140"/>
        <end position="164"/>
    </location>
</feature>
<feature type="transmembrane region" description="Helical" evidence="6">
    <location>
        <begin position="234"/>
        <end position="252"/>
    </location>
</feature>
<protein>
    <recommendedName>
        <fullName evidence="7">Rhodopsin domain-containing protein</fullName>
    </recommendedName>
</protein>
<keyword evidence="4 6" id="KW-0472">Membrane</keyword>
<evidence type="ECO:0000259" key="7">
    <source>
        <dbReference type="Pfam" id="PF20684"/>
    </source>
</evidence>
<keyword evidence="2 6" id="KW-0812">Transmembrane</keyword>
<evidence type="ECO:0000256" key="5">
    <source>
        <dbReference type="ARBA" id="ARBA00038359"/>
    </source>
</evidence>
<dbReference type="Pfam" id="PF20684">
    <property type="entry name" value="Fung_rhodopsin"/>
    <property type="match status" value="1"/>
</dbReference>
<evidence type="ECO:0000313" key="9">
    <source>
        <dbReference type="Proteomes" id="UP000572817"/>
    </source>
</evidence>
<comment type="similarity">
    <text evidence="5">Belongs to the SAT4 family.</text>
</comment>
<dbReference type="OrthoDB" id="5329176at2759"/>
<dbReference type="EMBL" id="WWBZ02000001">
    <property type="protein sequence ID" value="KAF4314065.1"/>
    <property type="molecule type" value="Genomic_DNA"/>
</dbReference>
<sequence length="315" mass="35712">MGRTLKPPLDLVLAWQTDAYPHGVRRDHTLLILATVFSAIAFIFVLVRLTARLGIQRNPGLDDLFIVPALISTIGMNVCIAYTSRHGFDRHVWDLTPQMAVDLRKFTFSISFLYIWGTGLTKISVLFFYRRLTGSLPMPFLYAVYASLFYVSAYLVTFTISLGLTCNPVYAYWKQVDFIWAAANATKFKCIDEGATLIATNAISITQDFLACTMPALLLWNLQVSKRQKIAMSALLGVSIFPCVAVILRFIYLYRAAYTTYDIPWEMFPSWIWTLIEANVGLLCASVPALRVFFKRTLQISFQRSRSEEKDSGPM</sequence>
<reference evidence="8" key="1">
    <citation type="submission" date="2020-04" db="EMBL/GenBank/DDBJ databases">
        <title>Genome Assembly and Annotation of Botryosphaeria dothidea sdau 11-99, a Latent Pathogen of Apple Fruit Ring Rot in China.</title>
        <authorList>
            <person name="Yu C."/>
            <person name="Diao Y."/>
            <person name="Lu Q."/>
            <person name="Zhao J."/>
            <person name="Cui S."/>
            <person name="Peng C."/>
            <person name="He B."/>
            <person name="Liu H."/>
        </authorList>
    </citation>
    <scope>NUCLEOTIDE SEQUENCE [LARGE SCALE GENOMIC DNA]</scope>
    <source>
        <strain evidence="8">Sdau11-99</strain>
    </source>
</reference>
<comment type="caution">
    <text evidence="8">The sequence shown here is derived from an EMBL/GenBank/DDBJ whole genome shotgun (WGS) entry which is preliminary data.</text>
</comment>
<name>A0A8H4N9G1_9PEZI</name>
<evidence type="ECO:0000256" key="4">
    <source>
        <dbReference type="ARBA" id="ARBA00023136"/>
    </source>
</evidence>
<dbReference type="InterPro" id="IPR052337">
    <property type="entry name" value="SAT4-like"/>
</dbReference>
<proteinExistence type="inferred from homology"/>
<feature type="transmembrane region" description="Helical" evidence="6">
    <location>
        <begin position="202"/>
        <end position="222"/>
    </location>
</feature>
<evidence type="ECO:0000313" key="8">
    <source>
        <dbReference type="EMBL" id="KAF4314065.1"/>
    </source>
</evidence>
<evidence type="ECO:0000256" key="6">
    <source>
        <dbReference type="SAM" id="Phobius"/>
    </source>
</evidence>
<evidence type="ECO:0000256" key="3">
    <source>
        <dbReference type="ARBA" id="ARBA00022989"/>
    </source>
</evidence>
<keyword evidence="3 6" id="KW-1133">Transmembrane helix</keyword>
<feature type="domain" description="Rhodopsin" evidence="7">
    <location>
        <begin position="47"/>
        <end position="296"/>
    </location>
</feature>
<gene>
    <name evidence="8" type="ORF">GTA08_BOTSDO00550</name>
</gene>
<dbReference type="GO" id="GO:0016020">
    <property type="term" value="C:membrane"/>
    <property type="evidence" value="ECO:0007669"/>
    <property type="project" value="UniProtKB-SubCell"/>
</dbReference>
<keyword evidence="9" id="KW-1185">Reference proteome</keyword>
<feature type="transmembrane region" description="Helical" evidence="6">
    <location>
        <begin position="30"/>
        <end position="51"/>
    </location>
</feature>
<dbReference type="PANTHER" id="PTHR33048:SF129">
    <property type="entry name" value="INTEGRAL MEMBRANE PROTEIN-RELATED"/>
    <property type="match status" value="1"/>
</dbReference>
<feature type="transmembrane region" description="Helical" evidence="6">
    <location>
        <begin position="63"/>
        <end position="83"/>
    </location>
</feature>
<comment type="subcellular location">
    <subcellularLocation>
        <location evidence="1">Membrane</location>
        <topology evidence="1">Multi-pass membrane protein</topology>
    </subcellularLocation>
</comment>